<evidence type="ECO:0000313" key="1">
    <source>
        <dbReference type="EMBL" id="MEQ2313254.1"/>
    </source>
</evidence>
<name>A0ABV1A403_9TELE</name>
<keyword evidence="2" id="KW-1185">Reference proteome</keyword>
<proteinExistence type="predicted"/>
<dbReference type="EMBL" id="JAHRIP010084487">
    <property type="protein sequence ID" value="MEQ2313254.1"/>
    <property type="molecule type" value="Genomic_DNA"/>
</dbReference>
<reference evidence="1 2" key="1">
    <citation type="submission" date="2021-06" db="EMBL/GenBank/DDBJ databases">
        <authorList>
            <person name="Palmer J.M."/>
        </authorList>
    </citation>
    <scope>NUCLEOTIDE SEQUENCE [LARGE SCALE GENOMIC DNA]</scope>
    <source>
        <strain evidence="1 2">AS_MEX2019</strain>
        <tissue evidence="1">Muscle</tissue>
    </source>
</reference>
<organism evidence="1 2">
    <name type="scientific">Ameca splendens</name>
    <dbReference type="NCBI Taxonomy" id="208324"/>
    <lineage>
        <taxon>Eukaryota</taxon>
        <taxon>Metazoa</taxon>
        <taxon>Chordata</taxon>
        <taxon>Craniata</taxon>
        <taxon>Vertebrata</taxon>
        <taxon>Euteleostomi</taxon>
        <taxon>Actinopterygii</taxon>
        <taxon>Neopterygii</taxon>
        <taxon>Teleostei</taxon>
        <taxon>Neoteleostei</taxon>
        <taxon>Acanthomorphata</taxon>
        <taxon>Ovalentaria</taxon>
        <taxon>Atherinomorphae</taxon>
        <taxon>Cyprinodontiformes</taxon>
        <taxon>Goodeidae</taxon>
        <taxon>Ameca</taxon>
    </lineage>
</organism>
<evidence type="ECO:0000313" key="2">
    <source>
        <dbReference type="Proteomes" id="UP001469553"/>
    </source>
</evidence>
<accession>A0ABV1A403</accession>
<sequence length="86" mass="9552">MQKPICETVDAQNLELFGSDWETFDDVSEEPLGVQVPEIDCPLSPTAMEAVQSMINPLAPSESYGQDLFASMVQYVESHWETSHSS</sequence>
<gene>
    <name evidence="1" type="ORF">AMECASPLE_039840</name>
</gene>
<comment type="caution">
    <text evidence="1">The sequence shown here is derived from an EMBL/GenBank/DDBJ whole genome shotgun (WGS) entry which is preliminary data.</text>
</comment>
<dbReference type="Proteomes" id="UP001469553">
    <property type="component" value="Unassembled WGS sequence"/>
</dbReference>
<protein>
    <submittedName>
        <fullName evidence="1">Uncharacterized protein</fullName>
    </submittedName>
</protein>